<protein>
    <submittedName>
        <fullName evidence="1">Uncharacterized protein</fullName>
    </submittedName>
</protein>
<dbReference type="STRING" id="1141098.A0A1Y2EKB7"/>
<organism evidence="1 2">
    <name type="scientific">Pseudomassariella vexata</name>
    <dbReference type="NCBI Taxonomy" id="1141098"/>
    <lineage>
        <taxon>Eukaryota</taxon>
        <taxon>Fungi</taxon>
        <taxon>Dikarya</taxon>
        <taxon>Ascomycota</taxon>
        <taxon>Pezizomycotina</taxon>
        <taxon>Sordariomycetes</taxon>
        <taxon>Xylariomycetidae</taxon>
        <taxon>Amphisphaeriales</taxon>
        <taxon>Pseudomassariaceae</taxon>
        <taxon>Pseudomassariella</taxon>
    </lineage>
</organism>
<dbReference type="EMBL" id="MCFJ01000001">
    <property type="protein sequence ID" value="ORY71977.1"/>
    <property type="molecule type" value="Genomic_DNA"/>
</dbReference>
<name>A0A1Y2EKB7_9PEZI</name>
<comment type="caution">
    <text evidence="1">The sequence shown here is derived from an EMBL/GenBank/DDBJ whole genome shotgun (WGS) entry which is preliminary data.</text>
</comment>
<keyword evidence="2" id="KW-1185">Reference proteome</keyword>
<dbReference type="OrthoDB" id="191139at2759"/>
<evidence type="ECO:0000313" key="2">
    <source>
        <dbReference type="Proteomes" id="UP000193689"/>
    </source>
</evidence>
<dbReference type="RefSeq" id="XP_040721569.1">
    <property type="nucleotide sequence ID" value="XM_040863278.1"/>
</dbReference>
<reference evidence="1 2" key="1">
    <citation type="submission" date="2016-07" db="EMBL/GenBank/DDBJ databases">
        <title>Pervasive Adenine N6-methylation of Active Genes in Fungi.</title>
        <authorList>
            <consortium name="DOE Joint Genome Institute"/>
            <person name="Mondo S.J."/>
            <person name="Dannebaum R.O."/>
            <person name="Kuo R.C."/>
            <person name="Labutti K."/>
            <person name="Haridas S."/>
            <person name="Kuo A."/>
            <person name="Salamov A."/>
            <person name="Ahrendt S.R."/>
            <person name="Lipzen A."/>
            <person name="Sullivan W."/>
            <person name="Andreopoulos W.B."/>
            <person name="Clum A."/>
            <person name="Lindquist E."/>
            <person name="Daum C."/>
            <person name="Ramamoorthy G.K."/>
            <person name="Gryganskyi A."/>
            <person name="Culley D."/>
            <person name="Magnuson J.K."/>
            <person name="James T.Y."/>
            <person name="O'Malley M.A."/>
            <person name="Stajich J.E."/>
            <person name="Spatafora J.W."/>
            <person name="Visel A."/>
            <person name="Grigoriev I.V."/>
        </authorList>
    </citation>
    <scope>NUCLEOTIDE SEQUENCE [LARGE SCALE GENOMIC DNA]</scope>
    <source>
        <strain evidence="1 2">CBS 129021</strain>
    </source>
</reference>
<dbReference type="Proteomes" id="UP000193689">
    <property type="component" value="Unassembled WGS sequence"/>
</dbReference>
<accession>A0A1Y2EKB7</accession>
<dbReference type="GeneID" id="63779490"/>
<dbReference type="AlphaFoldDB" id="A0A1Y2EKB7"/>
<gene>
    <name evidence="1" type="ORF">BCR38DRAFT_480450</name>
</gene>
<proteinExistence type="predicted"/>
<dbReference type="InParanoid" id="A0A1Y2EKB7"/>
<sequence length="105" mass="11655">MLSGGAYNGWLTYASSTSSYCMRAEDERAHKYIPSLKQVCATSVYAAVSSELVRRDALYLEGVSIAVQPCTLDDAMKYGWGSWAFGQDKEETLWKLGEELSKVVK</sequence>
<evidence type="ECO:0000313" key="1">
    <source>
        <dbReference type="EMBL" id="ORY71977.1"/>
    </source>
</evidence>